<dbReference type="PANTHER" id="PTHR30462">
    <property type="entry name" value="INTERMEMBRANE TRANSPORT PROTEIN PQIB-RELATED"/>
    <property type="match status" value="1"/>
</dbReference>
<comment type="subcellular location">
    <subcellularLocation>
        <location evidence="1">Cell inner membrane</location>
        <topology evidence="1">Multi-pass membrane protein</topology>
    </subcellularLocation>
</comment>
<reference evidence="9 10" key="1">
    <citation type="submission" date="2019-09" db="EMBL/GenBank/DDBJ databases">
        <authorList>
            <person name="Li Y."/>
        </authorList>
    </citation>
    <scope>NUCLEOTIDE SEQUENCE [LARGE SCALE GENOMIC DNA]</scope>
    <source>
        <strain evidence="9 10">L3-3HA</strain>
    </source>
</reference>
<protein>
    <submittedName>
        <fullName evidence="9">Membrane integrity-associated transporter subunit PqiA</fullName>
    </submittedName>
</protein>
<comment type="caution">
    <text evidence="9">The sequence shown here is derived from an EMBL/GenBank/DDBJ whole genome shotgun (WGS) entry which is preliminary data.</text>
</comment>
<evidence type="ECO:0000256" key="5">
    <source>
        <dbReference type="ARBA" id="ARBA00022692"/>
    </source>
</evidence>
<feature type="transmembrane region" description="Helical" evidence="8">
    <location>
        <begin position="258"/>
        <end position="278"/>
    </location>
</feature>
<feature type="transmembrane region" description="Helical" evidence="8">
    <location>
        <begin position="97"/>
        <end position="122"/>
    </location>
</feature>
<keyword evidence="5 8" id="KW-0812">Transmembrane</keyword>
<feature type="transmembrane region" description="Helical" evidence="8">
    <location>
        <begin position="305"/>
        <end position="330"/>
    </location>
</feature>
<accession>A0A5J5G2T1</accession>
<dbReference type="InterPro" id="IPR051800">
    <property type="entry name" value="PqiA-PqiB_transport"/>
</dbReference>
<name>A0A5J5G2T1_9GAMM</name>
<keyword evidence="10" id="KW-1185">Reference proteome</keyword>
<feature type="transmembrane region" description="Helical" evidence="8">
    <location>
        <begin position="378"/>
        <end position="401"/>
    </location>
</feature>
<proteinExistence type="inferred from homology"/>
<keyword evidence="3" id="KW-1003">Cell membrane</keyword>
<dbReference type="AlphaFoldDB" id="A0A5J5G2T1"/>
<feature type="transmembrane region" description="Helical" evidence="8">
    <location>
        <begin position="175"/>
        <end position="192"/>
    </location>
</feature>
<comment type="similarity">
    <text evidence="2">Belongs to the PqiA family.</text>
</comment>
<feature type="transmembrane region" description="Helical" evidence="8">
    <location>
        <begin position="351"/>
        <end position="372"/>
    </location>
</feature>
<dbReference type="NCBIfam" id="NF011683">
    <property type="entry name" value="PRK15103.1"/>
    <property type="match status" value="1"/>
</dbReference>
<organism evidence="9 10">
    <name type="scientific">Affinibrenneria salicis</name>
    <dbReference type="NCBI Taxonomy" id="2590031"/>
    <lineage>
        <taxon>Bacteria</taxon>
        <taxon>Pseudomonadati</taxon>
        <taxon>Pseudomonadota</taxon>
        <taxon>Gammaproteobacteria</taxon>
        <taxon>Enterobacterales</taxon>
        <taxon>Pectobacteriaceae</taxon>
        <taxon>Affinibrenneria</taxon>
    </lineage>
</organism>
<evidence type="ECO:0000256" key="6">
    <source>
        <dbReference type="ARBA" id="ARBA00022989"/>
    </source>
</evidence>
<gene>
    <name evidence="9" type="primary">pqiA</name>
    <name evidence="9" type="ORF">FJU30_07820</name>
</gene>
<feature type="transmembrane region" description="Helical" evidence="8">
    <location>
        <begin position="143"/>
        <end position="163"/>
    </location>
</feature>
<keyword evidence="4" id="KW-0997">Cell inner membrane</keyword>
<evidence type="ECO:0000256" key="8">
    <source>
        <dbReference type="SAM" id="Phobius"/>
    </source>
</evidence>
<dbReference type="NCBIfam" id="TIGR00155">
    <property type="entry name" value="pqiA_fam"/>
    <property type="match status" value="1"/>
</dbReference>
<dbReference type="OrthoDB" id="9800207at2"/>
<dbReference type="InterPro" id="IPR007498">
    <property type="entry name" value="PqiA-like"/>
</dbReference>
<keyword evidence="7 8" id="KW-0472">Membrane</keyword>
<evidence type="ECO:0000256" key="1">
    <source>
        <dbReference type="ARBA" id="ARBA00004429"/>
    </source>
</evidence>
<evidence type="ECO:0000256" key="4">
    <source>
        <dbReference type="ARBA" id="ARBA00022519"/>
    </source>
</evidence>
<feature type="transmembrane region" description="Helical" evidence="8">
    <location>
        <begin position="53"/>
        <end position="77"/>
    </location>
</feature>
<evidence type="ECO:0000313" key="9">
    <source>
        <dbReference type="EMBL" id="KAA9001149.1"/>
    </source>
</evidence>
<evidence type="ECO:0000313" key="10">
    <source>
        <dbReference type="Proteomes" id="UP000335415"/>
    </source>
</evidence>
<dbReference type="GO" id="GO:0005886">
    <property type="term" value="C:plasma membrane"/>
    <property type="evidence" value="ECO:0007669"/>
    <property type="project" value="UniProtKB-SubCell"/>
</dbReference>
<dbReference type="EMBL" id="VYKJ01000003">
    <property type="protein sequence ID" value="KAA9001149.1"/>
    <property type="molecule type" value="Genomic_DNA"/>
</dbReference>
<dbReference type="Pfam" id="PF04403">
    <property type="entry name" value="PqiA"/>
    <property type="match status" value="2"/>
</dbReference>
<dbReference type="Proteomes" id="UP000335415">
    <property type="component" value="Unassembled WGS sequence"/>
</dbReference>
<sequence length="423" mass="46984">MCSHTHRHDDYVLCPQCDLLVALPPLVAGQKAICPRCKTQLTSLRSQARQRSIGYALCALFMLLLANLFPFISMRVAGISSEITLIAIPRALVADDYASVGTLFMIFVQLVPAFCMLTIILLCGRWSLPLQVKYVLAKVLFKLRSWGMAEIFLAGVLVSFVKLMAYGDIGTGSSFFPYCLFCLLQLLAFQSLDRRQLWNSIAPPPALPAEPLPGKSGLSQGMRSCQCCTAILPAGTTVCPRCHTRGHARRRDSLQWTLALLVTSVMLYIPSNILPIMVTEALGSKDPSTIMSGVVFLWGSGSWPVALVIFIASIMVPSLKMLALAWLCWYGQGKGNRDSERMHFIYEVVEFVGRWSMIDVFVIAVLSSLVRMGRFMSVYPAIGALLFAMVVILTMFAAMAFDPRLLWDRRNDVTDKEYPVDQK</sequence>
<dbReference type="RefSeq" id="WP_150434421.1">
    <property type="nucleotide sequence ID" value="NZ_VYKJ01000003.1"/>
</dbReference>
<dbReference type="InterPro" id="IPR005219">
    <property type="entry name" value="PqiA-like_proteobact"/>
</dbReference>
<evidence type="ECO:0000256" key="3">
    <source>
        <dbReference type="ARBA" id="ARBA00022475"/>
    </source>
</evidence>
<keyword evidence="6 8" id="KW-1133">Transmembrane helix</keyword>
<evidence type="ECO:0000256" key="7">
    <source>
        <dbReference type="ARBA" id="ARBA00023136"/>
    </source>
</evidence>
<dbReference type="PANTHER" id="PTHR30462:SF3">
    <property type="entry name" value="INTERMEMBRANE TRANSPORT PROTEIN PQIA"/>
    <property type="match status" value="1"/>
</dbReference>
<evidence type="ECO:0000256" key="2">
    <source>
        <dbReference type="ARBA" id="ARBA00007555"/>
    </source>
</evidence>